<dbReference type="InterPro" id="IPR017871">
    <property type="entry name" value="ABC_transporter-like_CS"/>
</dbReference>
<dbReference type="NCBIfam" id="TIGR01727">
    <property type="entry name" value="oligo_HPY"/>
    <property type="match status" value="1"/>
</dbReference>
<evidence type="ECO:0000313" key="18">
    <source>
        <dbReference type="Proteomes" id="UP001596002"/>
    </source>
</evidence>
<evidence type="ECO:0000256" key="2">
    <source>
        <dbReference type="ARBA" id="ARBA00005417"/>
    </source>
</evidence>
<evidence type="ECO:0000256" key="9">
    <source>
        <dbReference type="ARBA" id="ARBA00023065"/>
    </source>
</evidence>
<dbReference type="RefSeq" id="WP_380027234.1">
    <property type="nucleotide sequence ID" value="NZ_JBHSHC010000118.1"/>
</dbReference>
<dbReference type="CDD" id="cd03257">
    <property type="entry name" value="ABC_NikE_OppD_transporters"/>
    <property type="match status" value="1"/>
</dbReference>
<keyword evidence="10" id="KW-0921">Nickel transport</keyword>
<dbReference type="GO" id="GO:0005524">
    <property type="term" value="F:ATP binding"/>
    <property type="evidence" value="ECO:0007669"/>
    <property type="project" value="UniProtKB-KW"/>
</dbReference>
<dbReference type="PROSITE" id="PS00211">
    <property type="entry name" value="ABC_TRANSPORTER_1"/>
    <property type="match status" value="1"/>
</dbReference>
<reference evidence="18" key="1">
    <citation type="journal article" date="2019" name="Int. J. Syst. Evol. Microbiol.">
        <title>The Global Catalogue of Microorganisms (GCM) 10K type strain sequencing project: providing services to taxonomists for standard genome sequencing and annotation.</title>
        <authorList>
            <consortium name="The Broad Institute Genomics Platform"/>
            <consortium name="The Broad Institute Genome Sequencing Center for Infectious Disease"/>
            <person name="Wu L."/>
            <person name="Ma J."/>
        </authorList>
    </citation>
    <scope>NUCLEOTIDE SEQUENCE [LARGE SCALE GENOMIC DNA]</scope>
    <source>
        <strain evidence="18">WYCCWR 12678</strain>
    </source>
</reference>
<dbReference type="PANTHER" id="PTHR43297">
    <property type="entry name" value="OLIGOPEPTIDE TRANSPORT ATP-BINDING PROTEIN APPD"/>
    <property type="match status" value="1"/>
</dbReference>
<keyword evidence="7 17" id="KW-0067">ATP-binding</keyword>
<dbReference type="InterPro" id="IPR003593">
    <property type="entry name" value="AAA+_ATPase"/>
</dbReference>
<dbReference type="InterPro" id="IPR050388">
    <property type="entry name" value="ABC_Ni/Peptide_Import"/>
</dbReference>
<dbReference type="PANTHER" id="PTHR43297:SF13">
    <property type="entry name" value="NICKEL ABC TRANSPORTER, ATP-BINDING PROTEIN"/>
    <property type="match status" value="1"/>
</dbReference>
<evidence type="ECO:0000313" key="17">
    <source>
        <dbReference type="EMBL" id="MFC4769098.1"/>
    </source>
</evidence>
<evidence type="ECO:0000256" key="4">
    <source>
        <dbReference type="ARBA" id="ARBA00022475"/>
    </source>
</evidence>
<keyword evidence="4" id="KW-1003">Cell membrane</keyword>
<evidence type="ECO:0000256" key="5">
    <source>
        <dbReference type="ARBA" id="ARBA00022596"/>
    </source>
</evidence>
<evidence type="ECO:0000256" key="11">
    <source>
        <dbReference type="ARBA" id="ARBA00023136"/>
    </source>
</evidence>
<evidence type="ECO:0000256" key="12">
    <source>
        <dbReference type="ARBA" id="ARBA00038669"/>
    </source>
</evidence>
<keyword evidence="8" id="KW-1278">Translocase</keyword>
<keyword evidence="18" id="KW-1185">Reference proteome</keyword>
<comment type="caution">
    <text evidence="17">The sequence shown here is derived from an EMBL/GenBank/DDBJ whole genome shotgun (WGS) entry which is preliminary data.</text>
</comment>
<comment type="similarity">
    <text evidence="2">Belongs to the ABC transporter superfamily.</text>
</comment>
<evidence type="ECO:0000259" key="16">
    <source>
        <dbReference type="PROSITE" id="PS50893"/>
    </source>
</evidence>
<dbReference type="EMBL" id="JBHSHC010000118">
    <property type="protein sequence ID" value="MFC4769098.1"/>
    <property type="molecule type" value="Genomic_DNA"/>
</dbReference>
<evidence type="ECO:0000256" key="15">
    <source>
        <dbReference type="ARBA" id="ARBA00048610"/>
    </source>
</evidence>
<dbReference type="Pfam" id="PF00005">
    <property type="entry name" value="ABC_tran"/>
    <property type="match status" value="1"/>
</dbReference>
<dbReference type="SUPFAM" id="SSF52540">
    <property type="entry name" value="P-loop containing nucleoside triphosphate hydrolases"/>
    <property type="match status" value="1"/>
</dbReference>
<dbReference type="InterPro" id="IPR013563">
    <property type="entry name" value="Oligopep_ABC_C"/>
</dbReference>
<keyword evidence="3" id="KW-0813">Transport</keyword>
<accession>A0ABV9Q5A9</accession>
<evidence type="ECO:0000256" key="14">
    <source>
        <dbReference type="ARBA" id="ARBA00044143"/>
    </source>
</evidence>
<dbReference type="PROSITE" id="PS50893">
    <property type="entry name" value="ABC_TRANSPORTER_2"/>
    <property type="match status" value="1"/>
</dbReference>
<evidence type="ECO:0000256" key="13">
    <source>
        <dbReference type="ARBA" id="ARBA00039098"/>
    </source>
</evidence>
<evidence type="ECO:0000256" key="10">
    <source>
        <dbReference type="ARBA" id="ARBA00023112"/>
    </source>
</evidence>
<dbReference type="InterPro" id="IPR003439">
    <property type="entry name" value="ABC_transporter-like_ATP-bd"/>
</dbReference>
<dbReference type="InterPro" id="IPR027417">
    <property type="entry name" value="P-loop_NTPase"/>
</dbReference>
<dbReference type="SMART" id="SM00382">
    <property type="entry name" value="AAA"/>
    <property type="match status" value="1"/>
</dbReference>
<dbReference type="Gene3D" id="3.40.50.300">
    <property type="entry name" value="P-loop containing nucleotide triphosphate hydrolases"/>
    <property type="match status" value="1"/>
</dbReference>
<feature type="domain" description="ABC transporter" evidence="16">
    <location>
        <begin position="28"/>
        <end position="279"/>
    </location>
</feature>
<gene>
    <name evidence="17" type="ORF">ACFO8Q_17340</name>
</gene>
<evidence type="ECO:0000256" key="8">
    <source>
        <dbReference type="ARBA" id="ARBA00022967"/>
    </source>
</evidence>
<evidence type="ECO:0000256" key="6">
    <source>
        <dbReference type="ARBA" id="ARBA00022741"/>
    </source>
</evidence>
<comment type="catalytic activity">
    <reaction evidence="15">
        <text>Ni(2+)(out) + ATP + H2O = Ni(2+)(in) + ADP + phosphate + H(+)</text>
        <dbReference type="Rhea" id="RHEA:15557"/>
        <dbReference type="ChEBI" id="CHEBI:15377"/>
        <dbReference type="ChEBI" id="CHEBI:15378"/>
        <dbReference type="ChEBI" id="CHEBI:30616"/>
        <dbReference type="ChEBI" id="CHEBI:43474"/>
        <dbReference type="ChEBI" id="CHEBI:49786"/>
        <dbReference type="ChEBI" id="CHEBI:456216"/>
        <dbReference type="EC" id="7.2.2.11"/>
    </reaction>
    <physiologicalReaction direction="left-to-right" evidence="15">
        <dbReference type="Rhea" id="RHEA:15558"/>
    </physiologicalReaction>
</comment>
<keyword evidence="5" id="KW-0533">Nickel</keyword>
<proteinExistence type="inferred from homology"/>
<dbReference type="Pfam" id="PF08352">
    <property type="entry name" value="oligo_HPY"/>
    <property type="match status" value="1"/>
</dbReference>
<keyword evidence="11" id="KW-0472">Membrane</keyword>
<name>A0ABV9Q5A9_9BACL</name>
<protein>
    <recommendedName>
        <fullName evidence="14">Nickel import system ATP-binding protein NikD</fullName>
        <ecNumber evidence="13">7.2.2.11</ecNumber>
    </recommendedName>
</protein>
<comment type="subcellular location">
    <subcellularLocation>
        <location evidence="1">Cell membrane</location>
        <topology evidence="1">Peripheral membrane protein</topology>
    </subcellularLocation>
</comment>
<keyword evidence="9" id="KW-0406">Ion transport</keyword>
<sequence length="364" mass="39408">MSITVVDHLTEGKAVRVDNFTSPMAPVLQISDLTIAAVSDKGKVLNELVQGIDLSVRPGEMLGLVGESGSGKSVTATAVLDLLPKSLQVTAGNIYLSGIHLGSLSEKEKRRLRGKEIAYMFQNYQGSFTPIVKIGKQLVETIRSHEQVSFKEAKEIALEWLQRVKLPAKRAFNSYPFQLSGGQLQRASLAAALMMKPSLIIADEPTTALDVLTGERVLDLLVDLQKETNCAVFLISHDLTHVLKRTDRMAVMYGGRIIETGPTESVRHNPQHPYTQLLLQARPLLTGRIPEKLTTIPGEPGAVAGQGCPFALRCPSRIEECAQAPVMKPMGEDHSAACHILTAGGEPDNEDAAGGQTNQQVVFC</sequence>
<keyword evidence="6" id="KW-0547">Nucleotide-binding</keyword>
<dbReference type="EC" id="7.2.2.11" evidence="13"/>
<dbReference type="Proteomes" id="UP001596002">
    <property type="component" value="Unassembled WGS sequence"/>
</dbReference>
<evidence type="ECO:0000256" key="7">
    <source>
        <dbReference type="ARBA" id="ARBA00022840"/>
    </source>
</evidence>
<evidence type="ECO:0000256" key="3">
    <source>
        <dbReference type="ARBA" id="ARBA00022448"/>
    </source>
</evidence>
<organism evidence="17 18">
    <name type="scientific">Effusibacillus consociatus</name>
    <dbReference type="NCBI Taxonomy" id="1117041"/>
    <lineage>
        <taxon>Bacteria</taxon>
        <taxon>Bacillati</taxon>
        <taxon>Bacillota</taxon>
        <taxon>Bacilli</taxon>
        <taxon>Bacillales</taxon>
        <taxon>Alicyclobacillaceae</taxon>
        <taxon>Effusibacillus</taxon>
    </lineage>
</organism>
<comment type="subunit">
    <text evidence="12">The complex is composed of two ATP-binding proteins (NikD and NikE), two transmembrane proteins (NikB and NikC) and a solute-binding protein (NikA).</text>
</comment>
<evidence type="ECO:0000256" key="1">
    <source>
        <dbReference type="ARBA" id="ARBA00004202"/>
    </source>
</evidence>